<name>A0A9N9JXH1_9GLOM</name>
<protein>
    <submittedName>
        <fullName evidence="1">13309_t:CDS:1</fullName>
    </submittedName>
</protein>
<dbReference type="AlphaFoldDB" id="A0A9N9JXH1"/>
<reference evidence="1" key="1">
    <citation type="submission" date="2021-06" db="EMBL/GenBank/DDBJ databases">
        <authorList>
            <person name="Kallberg Y."/>
            <person name="Tangrot J."/>
            <person name="Rosling A."/>
        </authorList>
    </citation>
    <scope>NUCLEOTIDE SEQUENCE</scope>
    <source>
        <strain evidence="1">FL966</strain>
    </source>
</reference>
<sequence>QKSFTQIEHITRQAKLEYLITKQQKQLEQVLEKLDDTEGMHNPTIVVAL</sequence>
<evidence type="ECO:0000313" key="2">
    <source>
        <dbReference type="Proteomes" id="UP000789759"/>
    </source>
</evidence>
<evidence type="ECO:0000313" key="1">
    <source>
        <dbReference type="EMBL" id="CAG8800927.1"/>
    </source>
</evidence>
<accession>A0A9N9JXH1</accession>
<feature type="non-terminal residue" evidence="1">
    <location>
        <position position="49"/>
    </location>
</feature>
<dbReference type="EMBL" id="CAJVQA010031204">
    <property type="protein sequence ID" value="CAG8800927.1"/>
    <property type="molecule type" value="Genomic_DNA"/>
</dbReference>
<keyword evidence="2" id="KW-1185">Reference proteome</keyword>
<proteinExistence type="predicted"/>
<dbReference type="Proteomes" id="UP000789759">
    <property type="component" value="Unassembled WGS sequence"/>
</dbReference>
<comment type="caution">
    <text evidence="1">The sequence shown here is derived from an EMBL/GenBank/DDBJ whole genome shotgun (WGS) entry which is preliminary data.</text>
</comment>
<organism evidence="1 2">
    <name type="scientific">Cetraspora pellucida</name>
    <dbReference type="NCBI Taxonomy" id="1433469"/>
    <lineage>
        <taxon>Eukaryota</taxon>
        <taxon>Fungi</taxon>
        <taxon>Fungi incertae sedis</taxon>
        <taxon>Mucoromycota</taxon>
        <taxon>Glomeromycotina</taxon>
        <taxon>Glomeromycetes</taxon>
        <taxon>Diversisporales</taxon>
        <taxon>Gigasporaceae</taxon>
        <taxon>Cetraspora</taxon>
    </lineage>
</organism>
<gene>
    <name evidence="1" type="ORF">CPELLU_LOCUS17711</name>
</gene>